<evidence type="ECO:0008006" key="4">
    <source>
        <dbReference type="Google" id="ProtNLM"/>
    </source>
</evidence>
<name>A0A182V1Y3_ANOME</name>
<evidence type="ECO:0000256" key="1">
    <source>
        <dbReference type="SAM" id="SignalP"/>
    </source>
</evidence>
<keyword evidence="3" id="KW-1185">Reference proteome</keyword>
<dbReference type="Proteomes" id="UP000075903">
    <property type="component" value="Unassembled WGS sequence"/>
</dbReference>
<accession>A0A182V1Y3</accession>
<keyword evidence="1" id="KW-0732">Signal</keyword>
<dbReference type="PROSITE" id="PS51257">
    <property type="entry name" value="PROKAR_LIPOPROTEIN"/>
    <property type="match status" value="1"/>
</dbReference>
<protein>
    <recommendedName>
        <fullName evidence="4">Ig-like domain-containing protein</fullName>
    </recommendedName>
</protein>
<dbReference type="VEuPathDB" id="VectorBase:AMEM007498"/>
<proteinExistence type="predicted"/>
<sequence length="137" mass="15197">MLCSVRFSLVVVVVVQSCSLRHNTPQHGLVRHDQHIGIGQQRLHHAVDALQQIQIRFPVRVPNVCCRMTGLASTPSIAVCMAPRTPRAVTEWYIGSSELFTVISGPSSGEHGSNCGVWCSLRSRKRRSQSAFCSSWR</sequence>
<evidence type="ECO:0000313" key="3">
    <source>
        <dbReference type="Proteomes" id="UP000075903"/>
    </source>
</evidence>
<organism evidence="2 3">
    <name type="scientific">Anopheles merus</name>
    <name type="common">Mosquito</name>
    <dbReference type="NCBI Taxonomy" id="30066"/>
    <lineage>
        <taxon>Eukaryota</taxon>
        <taxon>Metazoa</taxon>
        <taxon>Ecdysozoa</taxon>
        <taxon>Arthropoda</taxon>
        <taxon>Hexapoda</taxon>
        <taxon>Insecta</taxon>
        <taxon>Pterygota</taxon>
        <taxon>Neoptera</taxon>
        <taxon>Endopterygota</taxon>
        <taxon>Diptera</taxon>
        <taxon>Nematocera</taxon>
        <taxon>Culicoidea</taxon>
        <taxon>Culicidae</taxon>
        <taxon>Anophelinae</taxon>
        <taxon>Anopheles</taxon>
    </lineage>
</organism>
<dbReference type="AlphaFoldDB" id="A0A182V1Y3"/>
<reference evidence="2" key="1">
    <citation type="submission" date="2020-05" db="UniProtKB">
        <authorList>
            <consortium name="EnsemblMetazoa"/>
        </authorList>
    </citation>
    <scope>IDENTIFICATION</scope>
    <source>
        <strain evidence="2">MAF</strain>
    </source>
</reference>
<feature type="chain" id="PRO_5008139123" description="Ig-like domain-containing protein" evidence="1">
    <location>
        <begin position="18"/>
        <end position="137"/>
    </location>
</feature>
<feature type="signal peptide" evidence="1">
    <location>
        <begin position="1"/>
        <end position="17"/>
    </location>
</feature>
<dbReference type="EnsemblMetazoa" id="AMEM007498-RA">
    <property type="protein sequence ID" value="AMEM007498-PA"/>
    <property type="gene ID" value="AMEM007498"/>
</dbReference>
<evidence type="ECO:0000313" key="2">
    <source>
        <dbReference type="EnsemblMetazoa" id="AMEM007498-PA"/>
    </source>
</evidence>